<sequence>MKLKEIRPALYTRQVKETVDFYTNILGFTCGAAGDDGSWAALTKDDTEVMVTLPNDHVPFTGPRFTGSIYFITEEVDAYWEAVKDQARICYPIETFFYGMREFAIYDNNGYLLQFGEEV</sequence>
<evidence type="ECO:0000313" key="3">
    <source>
        <dbReference type="Proteomes" id="UP000451233"/>
    </source>
</evidence>
<accession>A0A7K1XZ13</accession>
<gene>
    <name evidence="2" type="ORF">GS398_12830</name>
</gene>
<reference evidence="2 3" key="1">
    <citation type="submission" date="2019-11" db="EMBL/GenBank/DDBJ databases">
        <title>Pedobacter sp. HMF7056 Genome sequencing and assembly.</title>
        <authorList>
            <person name="Kang H."/>
            <person name="Kim H."/>
            <person name="Joh K."/>
        </authorList>
    </citation>
    <scope>NUCLEOTIDE SEQUENCE [LARGE SCALE GENOMIC DNA]</scope>
    <source>
        <strain evidence="2 3">HMF7056</strain>
    </source>
</reference>
<dbReference type="SUPFAM" id="SSF54593">
    <property type="entry name" value="Glyoxalase/Bleomycin resistance protein/Dihydroxybiphenyl dioxygenase"/>
    <property type="match status" value="1"/>
</dbReference>
<dbReference type="InterPro" id="IPR004360">
    <property type="entry name" value="Glyas_Fos-R_dOase_dom"/>
</dbReference>
<dbReference type="EMBL" id="WVHS01000003">
    <property type="protein sequence ID" value="MXV16193.1"/>
    <property type="molecule type" value="Genomic_DNA"/>
</dbReference>
<dbReference type="PROSITE" id="PS51819">
    <property type="entry name" value="VOC"/>
    <property type="match status" value="1"/>
</dbReference>
<feature type="domain" description="VOC" evidence="1">
    <location>
        <begin position="2"/>
        <end position="118"/>
    </location>
</feature>
<dbReference type="RefSeq" id="WP_160907208.1">
    <property type="nucleotide sequence ID" value="NZ_WVHS01000003.1"/>
</dbReference>
<dbReference type="Gene3D" id="3.10.180.10">
    <property type="entry name" value="2,3-Dihydroxybiphenyl 1,2-Dioxygenase, domain 1"/>
    <property type="match status" value="1"/>
</dbReference>
<proteinExistence type="predicted"/>
<keyword evidence="3" id="KW-1185">Reference proteome</keyword>
<dbReference type="InterPro" id="IPR029068">
    <property type="entry name" value="Glyas_Bleomycin-R_OHBP_Dase"/>
</dbReference>
<name>A0A7K1XZ13_9SPHI</name>
<dbReference type="InterPro" id="IPR037523">
    <property type="entry name" value="VOC_core"/>
</dbReference>
<protein>
    <submittedName>
        <fullName evidence="2">Bleomycin resistance family protein</fullName>
    </submittedName>
</protein>
<dbReference type="Proteomes" id="UP000451233">
    <property type="component" value="Unassembled WGS sequence"/>
</dbReference>
<organism evidence="2 3">
    <name type="scientific">Hufsiella ginkgonis</name>
    <dbReference type="NCBI Taxonomy" id="2695274"/>
    <lineage>
        <taxon>Bacteria</taxon>
        <taxon>Pseudomonadati</taxon>
        <taxon>Bacteroidota</taxon>
        <taxon>Sphingobacteriia</taxon>
        <taxon>Sphingobacteriales</taxon>
        <taxon>Sphingobacteriaceae</taxon>
        <taxon>Hufsiella</taxon>
    </lineage>
</organism>
<dbReference type="Pfam" id="PF00903">
    <property type="entry name" value="Glyoxalase"/>
    <property type="match status" value="1"/>
</dbReference>
<dbReference type="AlphaFoldDB" id="A0A7K1XZ13"/>
<evidence type="ECO:0000259" key="1">
    <source>
        <dbReference type="PROSITE" id="PS51819"/>
    </source>
</evidence>
<evidence type="ECO:0000313" key="2">
    <source>
        <dbReference type="EMBL" id="MXV16193.1"/>
    </source>
</evidence>
<comment type="caution">
    <text evidence="2">The sequence shown here is derived from an EMBL/GenBank/DDBJ whole genome shotgun (WGS) entry which is preliminary data.</text>
</comment>